<dbReference type="RefSeq" id="WP_039742388.1">
    <property type="nucleotide sequence ID" value="NZ_JTCM02000121.1"/>
</dbReference>
<keyword evidence="1" id="KW-0732">Signal</keyword>
<dbReference type="AlphaFoldDB" id="A0A846HGZ3"/>
<name>A0A846HGZ3_9CYAN</name>
<proteinExistence type="predicted"/>
<dbReference type="InterPro" id="IPR013783">
    <property type="entry name" value="Ig-like_fold"/>
</dbReference>
<dbReference type="Gene3D" id="2.60.40.10">
    <property type="entry name" value="Immunoglobulins"/>
    <property type="match status" value="1"/>
</dbReference>
<dbReference type="Proteomes" id="UP000031549">
    <property type="component" value="Unassembled WGS sequence"/>
</dbReference>
<gene>
    <name evidence="2" type="ORF">PI95_029925</name>
</gene>
<dbReference type="EMBL" id="JTCM02000121">
    <property type="protein sequence ID" value="NEU76615.1"/>
    <property type="molecule type" value="Genomic_DNA"/>
</dbReference>
<evidence type="ECO:0000313" key="3">
    <source>
        <dbReference type="Proteomes" id="UP000031549"/>
    </source>
</evidence>
<accession>A0A846HGZ3</accession>
<dbReference type="InterPro" id="IPR008962">
    <property type="entry name" value="PapD-like_sf"/>
</dbReference>
<protein>
    <submittedName>
        <fullName evidence="2">Molecular chaperone</fullName>
    </submittedName>
</protein>
<feature type="signal peptide" evidence="1">
    <location>
        <begin position="1"/>
        <end position="26"/>
    </location>
</feature>
<evidence type="ECO:0000313" key="2">
    <source>
        <dbReference type="EMBL" id="NEU76615.1"/>
    </source>
</evidence>
<reference evidence="2 3" key="1">
    <citation type="journal article" date="2015" name="Genome Announc.">
        <title>Draft Genome Sequence of Cyanobacterium Hassallia byssoidea Strain VB512170, Isolated from Monuments in India.</title>
        <authorList>
            <person name="Singh D."/>
            <person name="Chandrababunaidu M.M."/>
            <person name="Panda A."/>
            <person name="Sen D."/>
            <person name="Bhattacharyya S."/>
            <person name="Adhikary S.P."/>
            <person name="Tripathy S."/>
        </authorList>
    </citation>
    <scope>NUCLEOTIDE SEQUENCE [LARGE SCALE GENOMIC DNA]</scope>
    <source>
        <strain evidence="2 3">VB512170</strain>
    </source>
</reference>
<organism evidence="2 3">
    <name type="scientific">Hassallia byssoidea VB512170</name>
    <dbReference type="NCBI Taxonomy" id="1304833"/>
    <lineage>
        <taxon>Bacteria</taxon>
        <taxon>Bacillati</taxon>
        <taxon>Cyanobacteriota</taxon>
        <taxon>Cyanophyceae</taxon>
        <taxon>Nostocales</taxon>
        <taxon>Tolypothrichaceae</taxon>
        <taxon>Hassallia</taxon>
    </lineage>
</organism>
<dbReference type="SUPFAM" id="SSF49354">
    <property type="entry name" value="PapD-like"/>
    <property type="match status" value="1"/>
</dbReference>
<evidence type="ECO:0000256" key="1">
    <source>
        <dbReference type="SAM" id="SignalP"/>
    </source>
</evidence>
<keyword evidence="3" id="KW-1185">Reference proteome</keyword>
<sequence length="300" mass="32447">MFQKTAKHIALSLISLFAWGIPSANAIDVGVSPSRMELDIKAKQARSNSIQITNLSNKPAEMKAYVRNWTMDEKNELEDAPSNEQSLDQWIVFTPSRFTIPPRSTQTVRFAIRPKVKPAPGEYRAVIYLEEIAADNPDSQAISTLGRVGVVVYGYTGEVKRVGTVNSVSVDTKSNVIKALFDVSNKGNAHIRINGQYAIWRAANYPGAKATQPIAGVGNPKTKLPASIVQAGVLELPPILPDNRRQLLQPLTRQLPPGNYVLDINGNLSGMAVDTGIPFTVPAAANVSKPAPKPVNSSAK</sequence>
<comment type="caution">
    <text evidence="2">The sequence shown here is derived from an EMBL/GenBank/DDBJ whole genome shotgun (WGS) entry which is preliminary data.</text>
</comment>
<feature type="chain" id="PRO_5032808991" evidence="1">
    <location>
        <begin position="27"/>
        <end position="300"/>
    </location>
</feature>